<dbReference type="RefSeq" id="WP_126641425.1">
    <property type="nucleotide sequence ID" value="NZ_BIFH01000034.1"/>
</dbReference>
<evidence type="ECO:0000313" key="2">
    <source>
        <dbReference type="Proteomes" id="UP000286931"/>
    </source>
</evidence>
<comment type="caution">
    <text evidence="1">The sequence shown here is derived from an EMBL/GenBank/DDBJ whole genome shotgun (WGS) entry which is preliminary data.</text>
</comment>
<evidence type="ECO:0000313" key="1">
    <source>
        <dbReference type="EMBL" id="GCD99629.1"/>
    </source>
</evidence>
<keyword evidence="2" id="KW-1185">Reference proteome</keyword>
<reference evidence="1 2" key="1">
    <citation type="submission" date="2018-12" db="EMBL/GenBank/DDBJ databases">
        <title>Draft genome sequence of Embleya hyalina NBRC 13850T.</title>
        <authorList>
            <person name="Komaki H."/>
            <person name="Hosoyama A."/>
            <person name="Kimura A."/>
            <person name="Ichikawa N."/>
            <person name="Tamura T."/>
        </authorList>
    </citation>
    <scope>NUCLEOTIDE SEQUENCE [LARGE SCALE GENOMIC DNA]</scope>
    <source>
        <strain evidence="1 2">NBRC 13850</strain>
    </source>
</reference>
<dbReference type="AlphaFoldDB" id="A0A401YYD2"/>
<name>A0A401YYD2_9ACTN</name>
<accession>A0A401YYD2</accession>
<sequence>MTLSGVRWLAGTEALDPDYCVTFARGFSPMELLASMGCAVDEASPMTSDDAADFMSQQYDDDNLRIMIRAGMAGDWAFAIEDGSIYGQRPEIMKGVAANTEAICLYRTIRGISGFGYARESDIICAFMAKYPLSASGSDPARLESALQRVGLGFGGNGPFPSESPWEDILRMAEEEFSLALPLPDIFTAGLLAAPVMYE</sequence>
<proteinExistence type="predicted"/>
<dbReference type="InterPro" id="IPR045592">
    <property type="entry name" value="DUF6461"/>
</dbReference>
<dbReference type="EMBL" id="BIFH01000034">
    <property type="protein sequence ID" value="GCD99629.1"/>
    <property type="molecule type" value="Genomic_DNA"/>
</dbReference>
<dbReference type="OrthoDB" id="4173390at2"/>
<protein>
    <submittedName>
        <fullName evidence="1">Uncharacterized protein</fullName>
    </submittedName>
</protein>
<organism evidence="1 2">
    <name type="scientific">Embleya hyalina</name>
    <dbReference type="NCBI Taxonomy" id="516124"/>
    <lineage>
        <taxon>Bacteria</taxon>
        <taxon>Bacillati</taxon>
        <taxon>Actinomycetota</taxon>
        <taxon>Actinomycetes</taxon>
        <taxon>Kitasatosporales</taxon>
        <taxon>Streptomycetaceae</taxon>
        <taxon>Embleya</taxon>
    </lineage>
</organism>
<dbReference type="Pfam" id="PF20062">
    <property type="entry name" value="DUF6461"/>
    <property type="match status" value="1"/>
</dbReference>
<gene>
    <name evidence="1" type="ORF">EHYA_07351</name>
</gene>
<dbReference type="Proteomes" id="UP000286931">
    <property type="component" value="Unassembled WGS sequence"/>
</dbReference>